<dbReference type="GO" id="GO:0080044">
    <property type="term" value="F:quercetin 7-O-glucosyltransferase activity"/>
    <property type="evidence" value="ECO:0007669"/>
    <property type="project" value="TreeGrafter"/>
</dbReference>
<proteinExistence type="inferred from homology"/>
<evidence type="ECO:0000313" key="2">
    <source>
        <dbReference type="EMBL" id="CAI0380072.1"/>
    </source>
</evidence>
<keyword evidence="3" id="KW-1185">Reference proteome</keyword>
<comment type="caution">
    <text evidence="2">The sequence shown here is derived from an EMBL/GenBank/DDBJ whole genome shotgun (WGS) entry which is preliminary data.</text>
</comment>
<dbReference type="Proteomes" id="UP001154282">
    <property type="component" value="Unassembled WGS sequence"/>
</dbReference>
<sequence length="135" mass="14882">MMKLAKLLHVKGFHITFVNNDYNHRRLLKSRGAASLEHCPAPFRSLIVDELNKSATSPPVTCIVSDGIMSFTADVAEELGIPVVLFWTLSGCGFSAYAHYKDLMDRGITPLKGQCFPSRIEKPAVPSEKSSLAQF</sequence>
<dbReference type="AlphaFoldDB" id="A0AAV0H4H1"/>
<dbReference type="PANTHER" id="PTHR11926">
    <property type="entry name" value="GLUCOSYL/GLUCURONOSYL TRANSFERASES"/>
    <property type="match status" value="1"/>
</dbReference>
<reference evidence="2" key="1">
    <citation type="submission" date="2022-08" db="EMBL/GenBank/DDBJ databases">
        <authorList>
            <person name="Gutierrez-Valencia J."/>
        </authorList>
    </citation>
    <scope>NUCLEOTIDE SEQUENCE</scope>
</reference>
<gene>
    <name evidence="2" type="ORF">LITE_LOCUS2513</name>
</gene>
<organism evidence="2 3">
    <name type="scientific">Linum tenue</name>
    <dbReference type="NCBI Taxonomy" id="586396"/>
    <lineage>
        <taxon>Eukaryota</taxon>
        <taxon>Viridiplantae</taxon>
        <taxon>Streptophyta</taxon>
        <taxon>Embryophyta</taxon>
        <taxon>Tracheophyta</taxon>
        <taxon>Spermatophyta</taxon>
        <taxon>Magnoliopsida</taxon>
        <taxon>eudicotyledons</taxon>
        <taxon>Gunneridae</taxon>
        <taxon>Pentapetalae</taxon>
        <taxon>rosids</taxon>
        <taxon>fabids</taxon>
        <taxon>Malpighiales</taxon>
        <taxon>Linaceae</taxon>
        <taxon>Linum</taxon>
    </lineage>
</organism>
<dbReference type="GO" id="GO:0080043">
    <property type="term" value="F:quercetin 3-O-glucosyltransferase activity"/>
    <property type="evidence" value="ECO:0007669"/>
    <property type="project" value="TreeGrafter"/>
</dbReference>
<dbReference type="PANTHER" id="PTHR11926:SF774">
    <property type="entry name" value="UDP-GLYCOSYLTRANSFERASE 85A1-RELATED"/>
    <property type="match status" value="1"/>
</dbReference>
<dbReference type="Gene3D" id="3.40.50.2000">
    <property type="entry name" value="Glycogen Phosphorylase B"/>
    <property type="match status" value="2"/>
</dbReference>
<comment type="similarity">
    <text evidence="1">Belongs to the UDP-glycosyltransferase family.</text>
</comment>
<evidence type="ECO:0000256" key="1">
    <source>
        <dbReference type="ARBA" id="ARBA00009995"/>
    </source>
</evidence>
<evidence type="ECO:0000313" key="3">
    <source>
        <dbReference type="Proteomes" id="UP001154282"/>
    </source>
</evidence>
<accession>A0AAV0H4H1</accession>
<protein>
    <submittedName>
        <fullName evidence="2">Uncharacterized protein</fullName>
    </submittedName>
</protein>
<dbReference type="SUPFAM" id="SSF53756">
    <property type="entry name" value="UDP-Glycosyltransferase/glycogen phosphorylase"/>
    <property type="match status" value="1"/>
</dbReference>
<dbReference type="EMBL" id="CAMGYJ010000002">
    <property type="protein sequence ID" value="CAI0380072.1"/>
    <property type="molecule type" value="Genomic_DNA"/>
</dbReference>
<name>A0AAV0H4H1_9ROSI</name>